<dbReference type="Proteomes" id="UP000030528">
    <property type="component" value="Unassembled WGS sequence"/>
</dbReference>
<comment type="caution">
    <text evidence="1">The sequence shown here is derived from an EMBL/GenBank/DDBJ whole genome shotgun (WGS) entry which is preliminary data.</text>
</comment>
<dbReference type="EMBL" id="AVPE01000007">
    <property type="protein sequence ID" value="KGX92270.1"/>
    <property type="molecule type" value="Genomic_DNA"/>
</dbReference>
<name>A0A0A5GM74_9BACI</name>
<accession>A0A0A5GM74</accession>
<keyword evidence="2" id="KW-1185">Reference proteome</keyword>
<evidence type="ECO:0000313" key="2">
    <source>
        <dbReference type="Proteomes" id="UP000030528"/>
    </source>
</evidence>
<gene>
    <name evidence="1" type="ORF">N781_17455</name>
</gene>
<reference evidence="1 2" key="1">
    <citation type="submission" date="2013-08" db="EMBL/GenBank/DDBJ databases">
        <authorList>
            <person name="Huang J."/>
            <person name="Wang G."/>
        </authorList>
    </citation>
    <scope>NUCLEOTIDE SEQUENCE [LARGE SCALE GENOMIC DNA]</scope>
    <source>
        <strain evidence="1 2">JSM 076056</strain>
    </source>
</reference>
<evidence type="ECO:0000313" key="1">
    <source>
        <dbReference type="EMBL" id="KGX92270.1"/>
    </source>
</evidence>
<proteinExistence type="predicted"/>
<sequence length="215" mass="26055">MAVFMMRFYRKKFLVLILSTLFFSLTYYHFKRDTNYIDFEILMLNEEVTKAASLYESLSESDQREAYDYLSEQLHAHFTDYKQGKLTFDEVMENMRLFTPFNSFFDSERSFIEQQIHERYAISLLIANAEQFLLDQEYKEAYIHFQKIRDSKDLLVQENKYNEVKMLYVNDLTNRYKRADEISDAASMYKLVIEAKRHLQEEDLLHFNRFVDSLE</sequence>
<dbReference type="AlphaFoldDB" id="A0A0A5GM74"/>
<organism evidence="1 2">
    <name type="scientific">Pontibacillus halophilus JSM 076056 = DSM 19796</name>
    <dbReference type="NCBI Taxonomy" id="1385510"/>
    <lineage>
        <taxon>Bacteria</taxon>
        <taxon>Bacillati</taxon>
        <taxon>Bacillota</taxon>
        <taxon>Bacilli</taxon>
        <taxon>Bacillales</taxon>
        <taxon>Bacillaceae</taxon>
        <taxon>Pontibacillus</taxon>
    </lineage>
</organism>
<protein>
    <submittedName>
        <fullName evidence="1">Uncharacterized protein</fullName>
    </submittedName>
</protein>